<feature type="transmembrane region" description="Helical" evidence="1">
    <location>
        <begin position="108"/>
        <end position="130"/>
    </location>
</feature>
<gene>
    <name evidence="2" type="ORF">GCM10023153_21210</name>
</gene>
<evidence type="ECO:0000313" key="3">
    <source>
        <dbReference type="Proteomes" id="UP001500390"/>
    </source>
</evidence>
<keyword evidence="1" id="KW-0812">Transmembrane</keyword>
<evidence type="ECO:0000313" key="2">
    <source>
        <dbReference type="EMBL" id="GAA4397377.1"/>
    </source>
</evidence>
<dbReference type="EMBL" id="BAABFX010000028">
    <property type="protein sequence ID" value="GAA4397377.1"/>
    <property type="molecule type" value="Genomic_DNA"/>
</dbReference>
<keyword evidence="1" id="KW-0472">Membrane</keyword>
<dbReference type="RefSeq" id="WP_159902399.1">
    <property type="nucleotide sequence ID" value="NZ_BAABFX010000028.1"/>
</dbReference>
<name>A0ABP8JXS3_9MICO</name>
<reference evidence="3" key="1">
    <citation type="journal article" date="2019" name="Int. J. Syst. Evol. Microbiol.">
        <title>The Global Catalogue of Microorganisms (GCM) 10K type strain sequencing project: providing services to taxonomists for standard genome sequencing and annotation.</title>
        <authorList>
            <consortium name="The Broad Institute Genomics Platform"/>
            <consortium name="The Broad Institute Genome Sequencing Center for Infectious Disease"/>
            <person name="Wu L."/>
            <person name="Ma J."/>
        </authorList>
    </citation>
    <scope>NUCLEOTIDE SEQUENCE [LARGE SCALE GENOMIC DNA]</scope>
    <source>
        <strain evidence="3">JCM 17738</strain>
    </source>
</reference>
<dbReference type="Proteomes" id="UP001500390">
    <property type="component" value="Unassembled WGS sequence"/>
</dbReference>
<evidence type="ECO:0000256" key="1">
    <source>
        <dbReference type="SAM" id="Phobius"/>
    </source>
</evidence>
<feature type="transmembrane region" description="Helical" evidence="1">
    <location>
        <begin position="180"/>
        <end position="204"/>
    </location>
</feature>
<feature type="transmembrane region" description="Helical" evidence="1">
    <location>
        <begin position="32"/>
        <end position="51"/>
    </location>
</feature>
<protein>
    <submittedName>
        <fullName evidence="2">ZIP family zinc transporter</fullName>
    </submittedName>
</protein>
<organism evidence="2 3">
    <name type="scientific">Ornithinibacter aureus</name>
    <dbReference type="NCBI Taxonomy" id="622664"/>
    <lineage>
        <taxon>Bacteria</taxon>
        <taxon>Bacillati</taxon>
        <taxon>Actinomycetota</taxon>
        <taxon>Actinomycetes</taxon>
        <taxon>Micrococcales</taxon>
        <taxon>Intrasporangiaceae</taxon>
        <taxon>Ornithinibacter</taxon>
    </lineage>
</organism>
<feature type="transmembrane region" description="Helical" evidence="1">
    <location>
        <begin position="63"/>
        <end position="82"/>
    </location>
</feature>
<comment type="caution">
    <text evidence="2">The sequence shown here is derived from an EMBL/GenBank/DDBJ whole genome shotgun (WGS) entry which is preliminary data.</text>
</comment>
<accession>A0ABP8JXS3</accession>
<keyword evidence="3" id="KW-1185">Reference proteome</keyword>
<feature type="transmembrane region" description="Helical" evidence="1">
    <location>
        <begin position="6"/>
        <end position="25"/>
    </location>
</feature>
<feature type="transmembrane region" description="Helical" evidence="1">
    <location>
        <begin position="136"/>
        <end position="159"/>
    </location>
</feature>
<feature type="transmembrane region" description="Helical" evidence="1">
    <location>
        <begin position="210"/>
        <end position="228"/>
    </location>
</feature>
<keyword evidence="1" id="KW-1133">Transmembrane helix</keyword>
<proteinExistence type="predicted"/>
<feature type="transmembrane region" description="Helical" evidence="1">
    <location>
        <begin position="240"/>
        <end position="259"/>
    </location>
</feature>
<sequence length="260" mass="25576">MFEAAFWGLVGGASLIIGALLGLVLNVTHRTIGLVMGFGAGVLISAAAFELTMEAYEAAGGPAAAAGLIAGSATFFAGDWLIDRGGGHRRKSPVHGGMPHPRGLDTPAAATAGAATATTGGAALVLGALLDGIPESAAIGISLLGGAGVSTAMVVAVFLSNIPESMSASTGLRASGRSTTWILALWAGVTAASTISAVLGYALLGDAPHATMGFIQTFAAGAILTMVADTMVPEAVEHAGRLVGIVTVLGFAVSFFLSAA</sequence>